<dbReference type="SUPFAM" id="SSF51905">
    <property type="entry name" value="FAD/NAD(P)-binding domain"/>
    <property type="match status" value="1"/>
</dbReference>
<dbReference type="Pfam" id="PF01593">
    <property type="entry name" value="Amino_oxidase"/>
    <property type="match status" value="1"/>
</dbReference>
<dbReference type="KEGG" id="dhe:111605232"/>
<accession>A0A6J1MJV2</accession>
<sequence length="504" mass="57672">MGSCWSNQKAKLARNKTRPTNSVYKCEPRILILGGGVAGLACAVELKTNGYNNVRIVEMSDRIGGRVKTLKFADNYVDMGAQWVYGQKGNVVYQMVKELNILEKSDDTLKNINWIRSNGDELSKSVVEEMLNLISTIYYKMQDDQIDPEASFGEYVSQMFYREMDKRHRHLDRHVAKEFITTFKKIEGSMMDVSAYDYWTFKPCKGCHHLNWREKGFKEFLRILVKGDEMNEHGILKDCIDLNQKVIQIEWDRIDGSVVVSCDKRKYAADHVVITFSLGVLKRNTMLFRPNLPEANCAAINFIGFASICKIFIEFDEKFWPDNWRGFNALWRGQDLPSEYWLKDIYGFHVYEHQPRVLLGWASGFHVDVIESMDHDALVQGIMDMLHRFLPKFKLSHPNNVVTTKWSIDPAHLGSYSYPSLLASEYETGPAQLAQPVNVLVYDALLSADTAVSVRATHMKPVVTRPVLFFAGEATSPNHYSTVHGAVETGIREAGRIISFYENE</sequence>
<evidence type="ECO:0000313" key="2">
    <source>
        <dbReference type="Proteomes" id="UP000504633"/>
    </source>
</evidence>
<dbReference type="RefSeq" id="XP_023179434.1">
    <property type="nucleotide sequence ID" value="XM_023323666.2"/>
</dbReference>
<dbReference type="Gene3D" id="3.90.660.10">
    <property type="match status" value="1"/>
</dbReference>
<keyword evidence="2" id="KW-1185">Reference proteome</keyword>
<name>A0A6J1MJV2_DROHY</name>
<dbReference type="GeneID" id="111605232"/>
<dbReference type="InterPro" id="IPR050281">
    <property type="entry name" value="Flavin_monoamine_oxidase"/>
</dbReference>
<dbReference type="OMA" id="MKFADNY"/>
<evidence type="ECO:0000259" key="1">
    <source>
        <dbReference type="Pfam" id="PF01593"/>
    </source>
</evidence>
<dbReference type="SUPFAM" id="SSF54373">
    <property type="entry name" value="FAD-linked reductases, C-terminal domain"/>
    <property type="match status" value="1"/>
</dbReference>
<dbReference type="AlphaFoldDB" id="A0A6J1MJV2"/>
<dbReference type="PANTHER" id="PTHR10742">
    <property type="entry name" value="FLAVIN MONOAMINE OXIDASE"/>
    <property type="match status" value="1"/>
</dbReference>
<evidence type="ECO:0000313" key="3">
    <source>
        <dbReference type="RefSeq" id="XP_023179434.1"/>
    </source>
</evidence>
<organism evidence="2 3">
    <name type="scientific">Drosophila hydei</name>
    <name type="common">Fruit fly</name>
    <dbReference type="NCBI Taxonomy" id="7224"/>
    <lineage>
        <taxon>Eukaryota</taxon>
        <taxon>Metazoa</taxon>
        <taxon>Ecdysozoa</taxon>
        <taxon>Arthropoda</taxon>
        <taxon>Hexapoda</taxon>
        <taxon>Insecta</taxon>
        <taxon>Pterygota</taxon>
        <taxon>Neoptera</taxon>
        <taxon>Endopterygota</taxon>
        <taxon>Diptera</taxon>
        <taxon>Brachycera</taxon>
        <taxon>Muscomorpha</taxon>
        <taxon>Ephydroidea</taxon>
        <taxon>Drosophilidae</taxon>
        <taxon>Drosophila</taxon>
    </lineage>
</organism>
<proteinExistence type="predicted"/>
<reference evidence="3" key="1">
    <citation type="submission" date="2025-08" db="UniProtKB">
        <authorList>
            <consortium name="RefSeq"/>
        </authorList>
    </citation>
    <scope>IDENTIFICATION</scope>
    <source>
        <strain evidence="3">15085-1641.00</strain>
        <tissue evidence="3">Whole body</tissue>
    </source>
</reference>
<dbReference type="InterPro" id="IPR002937">
    <property type="entry name" value="Amino_oxidase"/>
</dbReference>
<dbReference type="InterPro" id="IPR036188">
    <property type="entry name" value="FAD/NAD-bd_sf"/>
</dbReference>
<feature type="domain" description="Amine oxidase" evidence="1">
    <location>
        <begin position="37"/>
        <end position="498"/>
    </location>
</feature>
<protein>
    <submittedName>
        <fullName evidence="3">Spermine oxidase-like isoform X1</fullName>
    </submittedName>
</protein>
<dbReference type="Gene3D" id="3.50.50.60">
    <property type="entry name" value="FAD/NAD(P)-binding domain"/>
    <property type="match status" value="1"/>
</dbReference>
<dbReference type="PANTHER" id="PTHR10742:SF398">
    <property type="entry name" value="AMINE OXIDASE DOMAIN-CONTAINING PROTEIN-RELATED"/>
    <property type="match status" value="1"/>
</dbReference>
<gene>
    <name evidence="3" type="primary">LOC111605232</name>
</gene>
<dbReference type="OrthoDB" id="5046242at2759"/>
<dbReference type="Proteomes" id="UP000504633">
    <property type="component" value="Unplaced"/>
</dbReference>
<dbReference type="GO" id="GO:0046592">
    <property type="term" value="F:polyamine oxidase activity"/>
    <property type="evidence" value="ECO:0007669"/>
    <property type="project" value="TreeGrafter"/>
</dbReference>